<evidence type="ECO:0000256" key="1">
    <source>
        <dbReference type="ARBA" id="ARBA00007274"/>
    </source>
</evidence>
<comment type="similarity">
    <text evidence="1">Belongs to the transferase hexapeptide repeat family.</text>
</comment>
<comment type="caution">
    <text evidence="5">The sequence shown here is derived from an EMBL/GenBank/DDBJ whole genome shotgun (WGS) entry which is preliminary data.</text>
</comment>
<dbReference type="Pfam" id="PF00132">
    <property type="entry name" value="Hexapep"/>
    <property type="match status" value="1"/>
</dbReference>
<dbReference type="PANTHER" id="PTHR43300:SF11">
    <property type="entry name" value="ACETYLTRANSFERASE RV3034C-RELATED"/>
    <property type="match status" value="1"/>
</dbReference>
<evidence type="ECO:0000313" key="6">
    <source>
        <dbReference type="Proteomes" id="UP000095059"/>
    </source>
</evidence>
<dbReference type="SUPFAM" id="SSF51161">
    <property type="entry name" value="Trimeric LpxA-like enzymes"/>
    <property type="match status" value="1"/>
</dbReference>
<dbReference type="PANTHER" id="PTHR43300">
    <property type="entry name" value="ACETYLTRANSFERASE"/>
    <property type="match status" value="1"/>
</dbReference>
<keyword evidence="2" id="KW-0808">Transferase</keyword>
<evidence type="ECO:0008006" key="7">
    <source>
        <dbReference type="Google" id="ProtNLM"/>
    </source>
</evidence>
<dbReference type="Gene3D" id="2.160.10.10">
    <property type="entry name" value="Hexapeptide repeat proteins"/>
    <property type="match status" value="1"/>
</dbReference>
<dbReference type="EMBL" id="AJYJ02000143">
    <property type="protein sequence ID" value="OEF09493.1"/>
    <property type="molecule type" value="Genomic_DNA"/>
</dbReference>
<organism evidence="5 6">
    <name type="scientific">Aliivibrio logei 5S-186</name>
    <dbReference type="NCBI Taxonomy" id="626086"/>
    <lineage>
        <taxon>Bacteria</taxon>
        <taxon>Pseudomonadati</taxon>
        <taxon>Pseudomonadota</taxon>
        <taxon>Gammaproteobacteria</taxon>
        <taxon>Vibrionales</taxon>
        <taxon>Vibrionaceae</taxon>
        <taxon>Aliivibrio</taxon>
    </lineage>
</organism>
<dbReference type="InterPro" id="IPR018357">
    <property type="entry name" value="Hexapep_transf_CS"/>
</dbReference>
<dbReference type="PROSITE" id="PS00101">
    <property type="entry name" value="HEXAPEP_TRANSFERASES"/>
    <property type="match status" value="1"/>
</dbReference>
<keyword evidence="6" id="KW-1185">Reference proteome</keyword>
<protein>
    <recommendedName>
        <fullName evidence="7">Acetyltransferase</fullName>
    </recommendedName>
</protein>
<dbReference type="RefSeq" id="WP_017021745.1">
    <property type="nucleotide sequence ID" value="NZ_AJYJ02000143.1"/>
</dbReference>
<accession>A0ABX3ARJ3</accession>
<proteinExistence type="inferred from homology"/>
<dbReference type="CDD" id="cd03349">
    <property type="entry name" value="LbH_XAT"/>
    <property type="match status" value="1"/>
</dbReference>
<reference evidence="5 6" key="1">
    <citation type="journal article" date="2012" name="Science">
        <title>Ecological populations of bacteria act as socially cohesive units of antibiotic production and resistance.</title>
        <authorList>
            <person name="Cordero O.X."/>
            <person name="Wildschutte H."/>
            <person name="Kirkup B."/>
            <person name="Proehl S."/>
            <person name="Ngo L."/>
            <person name="Hussain F."/>
            <person name="Le Roux F."/>
            <person name="Mincer T."/>
            <person name="Polz M.F."/>
        </authorList>
    </citation>
    <scope>NUCLEOTIDE SEQUENCE [LARGE SCALE GENOMIC DNA]</scope>
    <source>
        <strain evidence="5 6">5S-186</strain>
    </source>
</reference>
<gene>
    <name evidence="5" type="ORF">A1Q5_14550</name>
</gene>
<evidence type="ECO:0000256" key="4">
    <source>
        <dbReference type="ARBA" id="ARBA00023315"/>
    </source>
</evidence>
<name>A0ABX3ARJ3_ALILO</name>
<dbReference type="Proteomes" id="UP000095059">
    <property type="component" value="Unassembled WGS sequence"/>
</dbReference>
<dbReference type="InterPro" id="IPR050179">
    <property type="entry name" value="Trans_hexapeptide_repeat"/>
</dbReference>
<keyword evidence="3" id="KW-0677">Repeat</keyword>
<evidence type="ECO:0000256" key="3">
    <source>
        <dbReference type="ARBA" id="ARBA00022737"/>
    </source>
</evidence>
<keyword evidence="4" id="KW-0012">Acyltransferase</keyword>
<evidence type="ECO:0000256" key="2">
    <source>
        <dbReference type="ARBA" id="ARBA00022679"/>
    </source>
</evidence>
<dbReference type="InterPro" id="IPR011004">
    <property type="entry name" value="Trimer_LpxA-like_sf"/>
</dbReference>
<dbReference type="InterPro" id="IPR001451">
    <property type="entry name" value="Hexapep"/>
</dbReference>
<sequence>MDNYKLTKLQIRLIDWIGPYLIRKKQKKIQFNLIKELIYVFLVKFAYTLPYGRFTEGERYISQRFFGFSVGQYSYRYQQFWKQDNLIESIGAYCSFAINITVVGGNHPINFVTTHPITINKKYGFVDKNDDESISTLSKKIIIGNDVWIGANVTLLPGITIGDGAVIGAGSVVTKDIEPYSIVAGVPARLLRYRFTQQQIKELINIEWWNWPDDRVKSTLSEMKNIDSFIAKHRVNV</sequence>
<evidence type="ECO:0000313" key="5">
    <source>
        <dbReference type="EMBL" id="OEF09493.1"/>
    </source>
</evidence>